<dbReference type="PANTHER" id="PTHR24171">
    <property type="entry name" value="ANKYRIN REPEAT DOMAIN-CONTAINING PROTEIN 39-RELATED"/>
    <property type="match status" value="1"/>
</dbReference>
<dbReference type="OrthoDB" id="496981at2759"/>
<evidence type="ECO:0000256" key="3">
    <source>
        <dbReference type="PROSITE-ProRule" id="PRU00023"/>
    </source>
</evidence>
<dbReference type="GeneID" id="119737858"/>
<dbReference type="Pfam" id="PF13857">
    <property type="entry name" value="Ank_5"/>
    <property type="match status" value="1"/>
</dbReference>
<evidence type="ECO:0008006" key="7">
    <source>
        <dbReference type="Google" id="ProtNLM"/>
    </source>
</evidence>
<evidence type="ECO:0000256" key="4">
    <source>
        <dbReference type="SAM" id="MobiDB-lite"/>
    </source>
</evidence>
<feature type="repeat" description="ANK" evidence="3">
    <location>
        <begin position="155"/>
        <end position="187"/>
    </location>
</feature>
<keyword evidence="6" id="KW-1185">Reference proteome</keyword>
<sequence length="308" mass="33486">MNDARVASPVSESDDLFARPPCGIVGSSPGKSKLSPAGPVVDAGSKSNSDLNFGVGNWSPELASTAGLNFSYLPTTFGDQENLSSENTLHDFVGKIRRPKSRLYCRRGAVVLAKNPLGKDLKGERKLRHAASKGDVEEVRRLLEDGINPNRSDDKGRAPLHFAVTKGCLNMVQVLLDKGADVNQKDGLGNTPLHLAVFSNHMGVVTTLLESGANTHELDREGHTPVHLARSRLRHIKDSCGIPSVQLQNEVMQLVSMLKVYMTSMGLSEHIRRLDQLSLQVQQSTTTEQVDAIEDILNSFTTLSLQKS</sequence>
<dbReference type="Gene3D" id="1.25.40.20">
    <property type="entry name" value="Ankyrin repeat-containing domain"/>
    <property type="match status" value="2"/>
</dbReference>
<dbReference type="PANTHER" id="PTHR24171:SF9">
    <property type="entry name" value="ANKYRIN REPEAT DOMAIN-CONTAINING PROTEIN 39"/>
    <property type="match status" value="1"/>
</dbReference>
<feature type="region of interest" description="Disordered" evidence="4">
    <location>
        <begin position="1"/>
        <end position="41"/>
    </location>
</feature>
<keyword evidence="2 3" id="KW-0040">ANK repeat</keyword>
<evidence type="ECO:0000313" key="5">
    <source>
        <dbReference type="EnsemblMetazoa" id="XP_038068415.1"/>
    </source>
</evidence>
<dbReference type="EnsemblMetazoa" id="XM_038212487.1">
    <property type="protein sequence ID" value="XP_038068415.1"/>
    <property type="gene ID" value="LOC119737858"/>
</dbReference>
<protein>
    <recommendedName>
        <fullName evidence="7">Ankyrin repeat domain-containing protein 54</fullName>
    </recommendedName>
</protein>
<dbReference type="SMART" id="SM00248">
    <property type="entry name" value="ANK"/>
    <property type="match status" value="3"/>
</dbReference>
<accession>A0A914AWD4</accession>
<dbReference type="RefSeq" id="XP_038068415.1">
    <property type="nucleotide sequence ID" value="XM_038212487.1"/>
</dbReference>
<evidence type="ECO:0000313" key="6">
    <source>
        <dbReference type="Proteomes" id="UP000887568"/>
    </source>
</evidence>
<feature type="repeat" description="ANK" evidence="3">
    <location>
        <begin position="188"/>
        <end position="220"/>
    </location>
</feature>
<reference evidence="5" key="1">
    <citation type="submission" date="2022-11" db="UniProtKB">
        <authorList>
            <consortium name="EnsemblMetazoa"/>
        </authorList>
    </citation>
    <scope>IDENTIFICATION</scope>
</reference>
<evidence type="ECO:0000256" key="1">
    <source>
        <dbReference type="ARBA" id="ARBA00022737"/>
    </source>
</evidence>
<dbReference type="PROSITE" id="PS50297">
    <property type="entry name" value="ANK_REP_REGION"/>
    <property type="match status" value="2"/>
</dbReference>
<keyword evidence="1" id="KW-0677">Repeat</keyword>
<dbReference type="InterPro" id="IPR036770">
    <property type="entry name" value="Ankyrin_rpt-contain_sf"/>
</dbReference>
<proteinExistence type="predicted"/>
<dbReference type="OMA" id="NTHELDR"/>
<organism evidence="5 6">
    <name type="scientific">Patiria miniata</name>
    <name type="common">Bat star</name>
    <name type="synonym">Asterina miniata</name>
    <dbReference type="NCBI Taxonomy" id="46514"/>
    <lineage>
        <taxon>Eukaryota</taxon>
        <taxon>Metazoa</taxon>
        <taxon>Echinodermata</taxon>
        <taxon>Eleutherozoa</taxon>
        <taxon>Asterozoa</taxon>
        <taxon>Asteroidea</taxon>
        <taxon>Valvatacea</taxon>
        <taxon>Valvatida</taxon>
        <taxon>Asterinidae</taxon>
        <taxon>Patiria</taxon>
    </lineage>
</organism>
<dbReference type="PROSITE" id="PS50088">
    <property type="entry name" value="ANK_REPEAT"/>
    <property type="match status" value="3"/>
</dbReference>
<dbReference type="Proteomes" id="UP000887568">
    <property type="component" value="Unplaced"/>
</dbReference>
<name>A0A914AWD4_PATMI</name>
<dbReference type="AlphaFoldDB" id="A0A914AWD4"/>
<dbReference type="CTD" id="129138"/>
<dbReference type="InterPro" id="IPR002110">
    <property type="entry name" value="Ankyrin_rpt"/>
</dbReference>
<feature type="repeat" description="ANK" evidence="3">
    <location>
        <begin position="122"/>
        <end position="154"/>
    </location>
</feature>
<dbReference type="SUPFAM" id="SSF48403">
    <property type="entry name" value="Ankyrin repeat"/>
    <property type="match status" value="1"/>
</dbReference>
<evidence type="ECO:0000256" key="2">
    <source>
        <dbReference type="ARBA" id="ARBA00023043"/>
    </source>
</evidence>